<dbReference type="EMBL" id="FNOX01000009">
    <property type="protein sequence ID" value="SDZ37218.1"/>
    <property type="molecule type" value="Genomic_DNA"/>
</dbReference>
<evidence type="ECO:0000313" key="2">
    <source>
        <dbReference type="Proteomes" id="UP000182902"/>
    </source>
</evidence>
<evidence type="ECO:0000313" key="1">
    <source>
        <dbReference type="EMBL" id="SDZ37218.1"/>
    </source>
</evidence>
<gene>
    <name evidence="1" type="ORF">SAMN05216247_109181</name>
</gene>
<dbReference type="AlphaFoldDB" id="A0A1H3SHP4"/>
<organism evidence="1 2">
    <name type="scientific">Pseudomonas salomonii</name>
    <dbReference type="NCBI Taxonomy" id="191391"/>
    <lineage>
        <taxon>Bacteria</taxon>
        <taxon>Pseudomonadati</taxon>
        <taxon>Pseudomonadota</taxon>
        <taxon>Gammaproteobacteria</taxon>
        <taxon>Pseudomonadales</taxon>
        <taxon>Pseudomonadaceae</taxon>
        <taxon>Pseudomonas</taxon>
    </lineage>
</organism>
<protein>
    <submittedName>
        <fullName evidence="1">Uncharacterized protein</fullName>
    </submittedName>
</protein>
<reference evidence="1 2" key="1">
    <citation type="submission" date="2016-10" db="EMBL/GenBank/DDBJ databases">
        <authorList>
            <person name="de Groot N.N."/>
        </authorList>
    </citation>
    <scope>NUCLEOTIDE SEQUENCE [LARGE SCALE GENOMIC DNA]</scope>
    <source>
        <strain evidence="1 2">ICMP 14252</strain>
    </source>
</reference>
<sequence length="68" mass="7697">MDNKEAQTKLNKFGVGQLVNLTGYFDFPNKQTEREEKIVEINADSVVIERPTASSPETLQYSAITFIM</sequence>
<name>A0A1H3SHP4_9PSED</name>
<dbReference type="Proteomes" id="UP000182902">
    <property type="component" value="Unassembled WGS sequence"/>
</dbReference>
<accession>A0A1H3SHP4</accession>
<proteinExistence type="predicted"/>
<dbReference type="RefSeq" id="WP_065929589.1">
    <property type="nucleotide sequence ID" value="NZ_FNOX01000009.1"/>
</dbReference>